<proteinExistence type="inferred from homology"/>
<evidence type="ECO:0000256" key="6">
    <source>
        <dbReference type="RuleBase" id="RU003915"/>
    </source>
</evidence>
<feature type="chain" id="PRO_5047025912" description="Peptidyl-prolyl cis-trans isomerase" evidence="7">
    <location>
        <begin position="20"/>
        <end position="146"/>
    </location>
</feature>
<dbReference type="Pfam" id="PF00254">
    <property type="entry name" value="FKBP_C"/>
    <property type="match status" value="1"/>
</dbReference>
<feature type="domain" description="PPIase FKBP-type" evidence="8">
    <location>
        <begin position="60"/>
        <end position="146"/>
    </location>
</feature>
<evidence type="ECO:0000256" key="4">
    <source>
        <dbReference type="ARBA" id="ARBA00023235"/>
    </source>
</evidence>
<gene>
    <name evidence="9" type="ORF">ABID41_003122</name>
</gene>
<reference evidence="9 10" key="1">
    <citation type="submission" date="2024-06" db="EMBL/GenBank/DDBJ databases">
        <title>Genomic Encyclopedia of Type Strains, Phase IV (KMG-IV): sequencing the most valuable type-strain genomes for metagenomic binning, comparative biology and taxonomic classification.</title>
        <authorList>
            <person name="Goeker M."/>
        </authorList>
    </citation>
    <scope>NUCLEOTIDE SEQUENCE [LARGE SCALE GENOMIC DNA]</scope>
    <source>
        <strain evidence="9 10">DSM 17809</strain>
    </source>
</reference>
<dbReference type="PROSITE" id="PS50059">
    <property type="entry name" value="FKBP_PPIASE"/>
    <property type="match status" value="1"/>
</dbReference>
<evidence type="ECO:0000256" key="5">
    <source>
        <dbReference type="PROSITE-ProRule" id="PRU00277"/>
    </source>
</evidence>
<keyword evidence="4 5" id="KW-0413">Isomerase</keyword>
<dbReference type="Gene3D" id="3.10.50.40">
    <property type="match status" value="1"/>
</dbReference>
<dbReference type="GO" id="GO:0003755">
    <property type="term" value="F:peptidyl-prolyl cis-trans isomerase activity"/>
    <property type="evidence" value="ECO:0007669"/>
    <property type="project" value="UniProtKB-EC"/>
</dbReference>
<dbReference type="RefSeq" id="WP_331932694.1">
    <property type="nucleotide sequence ID" value="NZ_JBEPLU010000002.1"/>
</dbReference>
<evidence type="ECO:0000256" key="1">
    <source>
        <dbReference type="ARBA" id="ARBA00000971"/>
    </source>
</evidence>
<comment type="similarity">
    <text evidence="2 6">Belongs to the FKBP-type PPIase family.</text>
</comment>
<dbReference type="EMBL" id="JBEPLU010000002">
    <property type="protein sequence ID" value="MET3528004.1"/>
    <property type="molecule type" value="Genomic_DNA"/>
</dbReference>
<evidence type="ECO:0000313" key="10">
    <source>
        <dbReference type="Proteomes" id="UP001549110"/>
    </source>
</evidence>
<comment type="catalytic activity">
    <reaction evidence="1 5 6">
        <text>[protein]-peptidylproline (omega=180) = [protein]-peptidylproline (omega=0)</text>
        <dbReference type="Rhea" id="RHEA:16237"/>
        <dbReference type="Rhea" id="RHEA-COMP:10747"/>
        <dbReference type="Rhea" id="RHEA-COMP:10748"/>
        <dbReference type="ChEBI" id="CHEBI:83833"/>
        <dbReference type="ChEBI" id="CHEBI:83834"/>
        <dbReference type="EC" id="5.2.1.8"/>
    </reaction>
</comment>
<feature type="signal peptide" evidence="7">
    <location>
        <begin position="1"/>
        <end position="19"/>
    </location>
</feature>
<keyword evidence="3 5" id="KW-0697">Rotamase</keyword>
<evidence type="ECO:0000313" key="9">
    <source>
        <dbReference type="EMBL" id="MET3528004.1"/>
    </source>
</evidence>
<accession>A0ABV2ELR6</accession>
<dbReference type="InterPro" id="IPR046357">
    <property type="entry name" value="PPIase_dom_sf"/>
</dbReference>
<dbReference type="SUPFAM" id="SSF54534">
    <property type="entry name" value="FKBP-like"/>
    <property type="match status" value="1"/>
</dbReference>
<comment type="caution">
    <text evidence="9">The sequence shown here is derived from an EMBL/GenBank/DDBJ whole genome shotgun (WGS) entry which is preliminary data.</text>
</comment>
<name>A0ABV2ELR6_9CAUL</name>
<organism evidence="9 10">
    <name type="scientific">Phenylobacterium koreense</name>
    <dbReference type="NCBI Taxonomy" id="266125"/>
    <lineage>
        <taxon>Bacteria</taxon>
        <taxon>Pseudomonadati</taxon>
        <taxon>Pseudomonadota</taxon>
        <taxon>Alphaproteobacteria</taxon>
        <taxon>Caulobacterales</taxon>
        <taxon>Caulobacteraceae</taxon>
        <taxon>Phenylobacterium</taxon>
    </lineage>
</organism>
<dbReference type="Proteomes" id="UP001549110">
    <property type="component" value="Unassembled WGS sequence"/>
</dbReference>
<dbReference type="PANTHER" id="PTHR43811:SF23">
    <property type="entry name" value="FKBP-TYPE 22 KDA PEPTIDYL-PROLYL CIS-TRANS ISOMERASE"/>
    <property type="match status" value="1"/>
</dbReference>
<dbReference type="InterPro" id="IPR001179">
    <property type="entry name" value="PPIase_FKBP_dom"/>
</dbReference>
<keyword evidence="10" id="KW-1185">Reference proteome</keyword>
<evidence type="ECO:0000256" key="3">
    <source>
        <dbReference type="ARBA" id="ARBA00023110"/>
    </source>
</evidence>
<evidence type="ECO:0000256" key="2">
    <source>
        <dbReference type="ARBA" id="ARBA00006577"/>
    </source>
</evidence>
<evidence type="ECO:0000259" key="8">
    <source>
        <dbReference type="PROSITE" id="PS50059"/>
    </source>
</evidence>
<protein>
    <recommendedName>
        <fullName evidence="6">Peptidyl-prolyl cis-trans isomerase</fullName>
        <ecNumber evidence="6">5.2.1.8</ecNumber>
    </recommendedName>
</protein>
<evidence type="ECO:0000256" key="7">
    <source>
        <dbReference type="SAM" id="SignalP"/>
    </source>
</evidence>
<dbReference type="EC" id="5.2.1.8" evidence="6"/>
<sequence>MRILVGVLGALALAGPCLAQDANAQFLAQNARAPGVNTIPGIQYKVLKSGPSDGAHPQRSSTIRVRYEGKFLDGRIFDSSKNDPEGAVSFPLERLIPGWVTALQLMRPGDEWIVYLPPEYAYGEAGKDAIPPNSILEFRIELLSVN</sequence>
<keyword evidence="7" id="KW-0732">Signal</keyword>
<dbReference type="PANTHER" id="PTHR43811">
    <property type="entry name" value="FKBP-TYPE PEPTIDYL-PROLYL CIS-TRANS ISOMERASE FKPA"/>
    <property type="match status" value="1"/>
</dbReference>